<comment type="caution">
    <text evidence="2">The sequence shown here is derived from an EMBL/GenBank/DDBJ whole genome shotgun (WGS) entry which is preliminary data.</text>
</comment>
<dbReference type="PANTHER" id="PTHR43792">
    <property type="entry name" value="GNAT FAMILY, PUTATIVE (AFU_ORTHOLOGUE AFUA_3G00765)-RELATED-RELATED"/>
    <property type="match status" value="1"/>
</dbReference>
<name>A0A9X2BD34_9SPHI</name>
<dbReference type="AlphaFoldDB" id="A0A9X2BD34"/>
<gene>
    <name evidence="2" type="ORF">MUY27_09120</name>
</gene>
<dbReference type="GO" id="GO:0016747">
    <property type="term" value="F:acyltransferase activity, transferring groups other than amino-acyl groups"/>
    <property type="evidence" value="ECO:0007669"/>
    <property type="project" value="InterPro"/>
</dbReference>
<dbReference type="Pfam" id="PF13302">
    <property type="entry name" value="Acetyltransf_3"/>
    <property type="match status" value="1"/>
</dbReference>
<dbReference type="InterPro" id="IPR000182">
    <property type="entry name" value="GNAT_dom"/>
</dbReference>
<evidence type="ECO:0000313" key="2">
    <source>
        <dbReference type="EMBL" id="MCJ8209868.1"/>
    </source>
</evidence>
<dbReference type="InterPro" id="IPR051531">
    <property type="entry name" value="N-acetyltransferase"/>
</dbReference>
<dbReference type="EMBL" id="JALJEJ010000003">
    <property type="protein sequence ID" value="MCJ8209868.1"/>
    <property type="molecule type" value="Genomic_DNA"/>
</dbReference>
<dbReference type="Gene3D" id="3.40.630.30">
    <property type="match status" value="1"/>
</dbReference>
<feature type="domain" description="N-acetyltransferase" evidence="1">
    <location>
        <begin position="10"/>
        <end position="167"/>
    </location>
</feature>
<dbReference type="RefSeq" id="WP_245129699.1">
    <property type="nucleotide sequence ID" value="NZ_JALJEJ010000003.1"/>
</dbReference>
<dbReference type="PANTHER" id="PTHR43792:SF16">
    <property type="entry name" value="N-ACETYLTRANSFERASE DOMAIN-CONTAINING PROTEIN"/>
    <property type="match status" value="1"/>
</dbReference>
<reference evidence="2" key="1">
    <citation type="submission" date="2022-04" db="EMBL/GenBank/DDBJ databases">
        <title>Mucilaginibacter sp. RS28 isolated from freshwater.</title>
        <authorList>
            <person name="Ko S.-R."/>
        </authorList>
    </citation>
    <scope>NUCLEOTIDE SEQUENCE</scope>
    <source>
        <strain evidence="2">RS28</strain>
    </source>
</reference>
<sequence>MHPQLETERLILREMREEDAAGMLELNSDPEVVQYTGDGPFEDIDEALALIRGYDQYRKYQMGRLNMFLKTTGEYIGWCGLKYHAEDGLVDLGYRLHKRYWGKGYATEASIVCLNYGFNTLHLEKIIATAMVPNTASINVMKKLGMQFSHQQDCDDKPGVVYVITKDQWK</sequence>
<dbReference type="InterPro" id="IPR016181">
    <property type="entry name" value="Acyl_CoA_acyltransferase"/>
</dbReference>
<evidence type="ECO:0000259" key="1">
    <source>
        <dbReference type="PROSITE" id="PS51186"/>
    </source>
</evidence>
<dbReference type="Proteomes" id="UP001139450">
    <property type="component" value="Unassembled WGS sequence"/>
</dbReference>
<organism evidence="2 3">
    <name type="scientific">Mucilaginibacter straminoryzae</name>
    <dbReference type="NCBI Taxonomy" id="2932774"/>
    <lineage>
        <taxon>Bacteria</taxon>
        <taxon>Pseudomonadati</taxon>
        <taxon>Bacteroidota</taxon>
        <taxon>Sphingobacteriia</taxon>
        <taxon>Sphingobacteriales</taxon>
        <taxon>Sphingobacteriaceae</taxon>
        <taxon>Mucilaginibacter</taxon>
    </lineage>
</organism>
<accession>A0A9X2BD34</accession>
<keyword evidence="3" id="KW-1185">Reference proteome</keyword>
<dbReference type="PROSITE" id="PS51186">
    <property type="entry name" value="GNAT"/>
    <property type="match status" value="1"/>
</dbReference>
<proteinExistence type="predicted"/>
<evidence type="ECO:0000313" key="3">
    <source>
        <dbReference type="Proteomes" id="UP001139450"/>
    </source>
</evidence>
<protein>
    <submittedName>
        <fullName evidence="2">GNAT family N-acetyltransferase</fullName>
    </submittedName>
</protein>
<dbReference type="SUPFAM" id="SSF55729">
    <property type="entry name" value="Acyl-CoA N-acyltransferases (Nat)"/>
    <property type="match status" value="1"/>
</dbReference>